<dbReference type="STRING" id="765915.A0A1Y2HWC8"/>
<dbReference type="OrthoDB" id="47172at2759"/>
<dbReference type="PANTHER" id="PTHR12461:SF105">
    <property type="entry name" value="HYPOXIA-INDUCIBLE FACTOR 1-ALPHA INHIBITOR"/>
    <property type="match status" value="1"/>
</dbReference>
<dbReference type="EMBL" id="MCFL01000007">
    <property type="protein sequence ID" value="ORZ38900.1"/>
    <property type="molecule type" value="Genomic_DNA"/>
</dbReference>
<evidence type="ECO:0000313" key="4">
    <source>
        <dbReference type="Proteomes" id="UP000193411"/>
    </source>
</evidence>
<name>A0A1Y2HWC8_9FUNG</name>
<dbReference type="Pfam" id="PF13621">
    <property type="entry name" value="Cupin_8"/>
    <property type="match status" value="1"/>
</dbReference>
<evidence type="ECO:0000259" key="2">
    <source>
        <dbReference type="PROSITE" id="PS51184"/>
    </source>
</evidence>
<feature type="domain" description="JmjC" evidence="2">
    <location>
        <begin position="167"/>
        <end position="327"/>
    </location>
</feature>
<dbReference type="SMART" id="SM00558">
    <property type="entry name" value="JmjC"/>
    <property type="match status" value="1"/>
</dbReference>
<dbReference type="PANTHER" id="PTHR12461">
    <property type="entry name" value="HYPOXIA-INDUCIBLE FACTOR 1 ALPHA INHIBITOR-RELATED"/>
    <property type="match status" value="1"/>
</dbReference>
<protein>
    <recommendedName>
        <fullName evidence="2">JmjC domain-containing protein</fullName>
    </recommendedName>
</protein>
<gene>
    <name evidence="3" type="ORF">BCR44DRAFT_133881</name>
</gene>
<dbReference type="Proteomes" id="UP000193411">
    <property type="component" value="Unassembled WGS sequence"/>
</dbReference>
<dbReference type="PROSITE" id="PS51184">
    <property type="entry name" value="JMJC"/>
    <property type="match status" value="1"/>
</dbReference>
<comment type="caution">
    <text evidence="3">The sequence shown here is derived from an EMBL/GenBank/DDBJ whole genome shotgun (WGS) entry which is preliminary data.</text>
</comment>
<proteinExistence type="predicted"/>
<dbReference type="Gene3D" id="2.60.120.650">
    <property type="entry name" value="Cupin"/>
    <property type="match status" value="1"/>
</dbReference>
<accession>A0A1Y2HWC8</accession>
<dbReference type="SUPFAM" id="SSF51197">
    <property type="entry name" value="Clavaminate synthase-like"/>
    <property type="match status" value="1"/>
</dbReference>
<evidence type="ECO:0000256" key="1">
    <source>
        <dbReference type="SAM" id="MobiDB-lite"/>
    </source>
</evidence>
<organism evidence="3 4">
    <name type="scientific">Catenaria anguillulae PL171</name>
    <dbReference type="NCBI Taxonomy" id="765915"/>
    <lineage>
        <taxon>Eukaryota</taxon>
        <taxon>Fungi</taxon>
        <taxon>Fungi incertae sedis</taxon>
        <taxon>Blastocladiomycota</taxon>
        <taxon>Blastocladiomycetes</taxon>
        <taxon>Blastocladiales</taxon>
        <taxon>Catenariaceae</taxon>
        <taxon>Catenaria</taxon>
    </lineage>
</organism>
<reference evidence="3 4" key="1">
    <citation type="submission" date="2016-07" db="EMBL/GenBank/DDBJ databases">
        <title>Pervasive Adenine N6-methylation of Active Genes in Fungi.</title>
        <authorList>
            <consortium name="DOE Joint Genome Institute"/>
            <person name="Mondo S.J."/>
            <person name="Dannebaum R.O."/>
            <person name="Kuo R.C."/>
            <person name="Labutti K."/>
            <person name="Haridas S."/>
            <person name="Kuo A."/>
            <person name="Salamov A."/>
            <person name="Ahrendt S.R."/>
            <person name="Lipzen A."/>
            <person name="Sullivan W."/>
            <person name="Andreopoulos W.B."/>
            <person name="Clum A."/>
            <person name="Lindquist E."/>
            <person name="Daum C."/>
            <person name="Ramamoorthy G.K."/>
            <person name="Gryganskyi A."/>
            <person name="Culley D."/>
            <person name="Magnuson J.K."/>
            <person name="James T.Y."/>
            <person name="O'Malley M.A."/>
            <person name="Stajich J.E."/>
            <person name="Spatafora J.W."/>
            <person name="Visel A."/>
            <person name="Grigoriev I.V."/>
        </authorList>
    </citation>
    <scope>NUCLEOTIDE SEQUENCE [LARGE SCALE GENOMIC DNA]</scope>
    <source>
        <strain evidence="3 4">PL171</strain>
    </source>
</reference>
<dbReference type="AlphaFoldDB" id="A0A1Y2HWC8"/>
<keyword evidence="4" id="KW-1185">Reference proteome</keyword>
<dbReference type="InterPro" id="IPR003347">
    <property type="entry name" value="JmjC_dom"/>
</dbReference>
<feature type="region of interest" description="Disordered" evidence="1">
    <location>
        <begin position="190"/>
        <end position="209"/>
    </location>
</feature>
<evidence type="ECO:0000313" key="3">
    <source>
        <dbReference type="EMBL" id="ORZ38900.1"/>
    </source>
</evidence>
<dbReference type="InterPro" id="IPR041667">
    <property type="entry name" value="Cupin_8"/>
</dbReference>
<sequence length="327" mass="36203">MIVTGFPLARTNLMAVVYQLHDVLPAPPPVVSPMDPGSSRSDQISLSPSSCPGSIPVSAAGLHRFSPVREVTLDDSFSPSVYRDLIQAPFVIRDAIQHWPALQLWTLEYLNKSAGHRLVPVELGSTYLDSAWSQSLMTLNQFLRVHVMPAAHRVQSDDDDDEPATVGYLAQYNLFALLPHLRSHTSIPDQIHRRTTSSTSDAHTPKPSLDSTDAIRINAWFGPRGTVTPLHHDGNLNNMFAQVVGSKRVVLFPPSDSHLLADLDGMLHNTSSVDVRKWPEEVEARLELAQAHGVEAVCRAGDLLYIPPNYWHHVESLATSFSVSFWF</sequence>